<protein>
    <submittedName>
        <fullName evidence="4">Choice-of-anchor A family protein</fullName>
    </submittedName>
</protein>
<dbReference type="EMBL" id="CP061035">
    <property type="protein sequence ID" value="QQV76061.1"/>
    <property type="molecule type" value="Genomic_DNA"/>
</dbReference>
<keyword evidence="5" id="KW-1185">Reference proteome</keyword>
<dbReference type="Pfam" id="PF07589">
    <property type="entry name" value="PEP-CTERM"/>
    <property type="match status" value="1"/>
</dbReference>
<dbReference type="InterPro" id="IPR013424">
    <property type="entry name" value="Ice-binding_C"/>
</dbReference>
<dbReference type="Proteomes" id="UP000595894">
    <property type="component" value="Chromosome"/>
</dbReference>
<organism evidence="4 5">
    <name type="scientific">Sphingomonas aliaeris</name>
    <dbReference type="NCBI Taxonomy" id="2759526"/>
    <lineage>
        <taxon>Bacteria</taxon>
        <taxon>Pseudomonadati</taxon>
        <taxon>Pseudomonadota</taxon>
        <taxon>Alphaproteobacteria</taxon>
        <taxon>Sphingomonadales</taxon>
        <taxon>Sphingomonadaceae</taxon>
        <taxon>Sphingomonas</taxon>
    </lineage>
</organism>
<dbReference type="KEGG" id="sari:H5J25_10875"/>
<evidence type="ECO:0000256" key="1">
    <source>
        <dbReference type="SAM" id="SignalP"/>
    </source>
</evidence>
<evidence type="ECO:0000313" key="4">
    <source>
        <dbReference type="EMBL" id="QQV76061.1"/>
    </source>
</evidence>
<dbReference type="RefSeq" id="WP_202090883.1">
    <property type="nucleotide sequence ID" value="NZ_CP061035.1"/>
</dbReference>
<dbReference type="InterPro" id="IPR026588">
    <property type="entry name" value="Choice_anch_A"/>
</dbReference>
<dbReference type="AlphaFoldDB" id="A0A974S349"/>
<accession>A0A974S349</accession>
<evidence type="ECO:0000259" key="3">
    <source>
        <dbReference type="Pfam" id="PF20597"/>
    </source>
</evidence>
<feature type="domain" description="Ice-binding protein C-terminal" evidence="2">
    <location>
        <begin position="306"/>
        <end position="330"/>
    </location>
</feature>
<evidence type="ECO:0000259" key="2">
    <source>
        <dbReference type="Pfam" id="PF07589"/>
    </source>
</evidence>
<sequence length="340" mass="34350">MKLSIVAAALAASILSAVPASAATVITGTDALREWNLIVLGDLSSSSEVEGRTFVGGNLSGNSSNYQIRTPAASSNAQPGLTVVGNVVGSTKNLNAGGAVIGGNLVSGVNMNGAPQTLRVGGTIQNTNINQNIVQSGLAGTPGFTSGLIAQRDALVSSMAGLSGALAQLSPTASVSIANNRALFEAAGNGIAVFSLTAAQLGQFGEIQFNRNGFDTVVVNVSGKAITLNDNFLGNSNGLGSNVIWNFADATTLNLTTAWHGSILAPNAVATTANFVEGSAVFGSMVQNGEIHLGAYAGRNLNVTSAVPEPASWAMMIGGFGILGAALRRRRSVTTRIAYA</sequence>
<name>A0A974S349_9SPHN</name>
<feature type="domain" description="Choice-of-anchor A" evidence="3">
    <location>
        <begin position="30"/>
        <end position="293"/>
    </location>
</feature>
<proteinExistence type="predicted"/>
<evidence type="ECO:0000313" key="5">
    <source>
        <dbReference type="Proteomes" id="UP000595894"/>
    </source>
</evidence>
<gene>
    <name evidence="4" type="ORF">H5J25_10875</name>
</gene>
<dbReference type="NCBIfam" id="TIGR02595">
    <property type="entry name" value="PEP_CTERM"/>
    <property type="match status" value="1"/>
</dbReference>
<feature type="chain" id="PRO_5038113797" evidence="1">
    <location>
        <begin position="23"/>
        <end position="340"/>
    </location>
</feature>
<keyword evidence="1" id="KW-0732">Signal</keyword>
<dbReference type="NCBIfam" id="TIGR04215">
    <property type="entry name" value="choice_anch_A"/>
    <property type="match status" value="1"/>
</dbReference>
<dbReference type="NCBIfam" id="NF035944">
    <property type="entry name" value="PEPxxWA-CTERM"/>
    <property type="match status" value="1"/>
</dbReference>
<feature type="signal peptide" evidence="1">
    <location>
        <begin position="1"/>
        <end position="22"/>
    </location>
</feature>
<dbReference type="Pfam" id="PF20597">
    <property type="entry name" value="pAdhesive_15"/>
    <property type="match status" value="1"/>
</dbReference>
<reference evidence="5" key="1">
    <citation type="submission" date="2020-09" db="EMBL/GenBank/DDBJ databases">
        <title>Sphingomonas sp., a new species isolated from pork steak.</title>
        <authorList>
            <person name="Heidler von Heilborn D."/>
        </authorList>
    </citation>
    <scope>NUCLEOTIDE SEQUENCE [LARGE SCALE GENOMIC DNA]</scope>
</reference>